<dbReference type="AlphaFoldDB" id="S8AN54"/>
<keyword evidence="3" id="KW-1185">Reference proteome</keyword>
<accession>S8AN54</accession>
<reference evidence="2 3" key="1">
    <citation type="journal article" date="2013" name="PLoS Genet.">
        <title>Genomic mechanisms accounting for the adaptation to parasitism in nematode-trapping fungi.</title>
        <authorList>
            <person name="Meerupati T."/>
            <person name="Andersson K.M."/>
            <person name="Friman E."/>
            <person name="Kumar D."/>
            <person name="Tunlid A."/>
            <person name="Ahren D."/>
        </authorList>
    </citation>
    <scope>NUCLEOTIDE SEQUENCE [LARGE SCALE GENOMIC DNA]</scope>
    <source>
        <strain evidence="2 3">CBS 200.50</strain>
    </source>
</reference>
<dbReference type="OrthoDB" id="10433010at2759"/>
<sequence>MSSPNSLSNQDFAMLRRQSLENSKELETEEPGAIDPKGCLRNINSETIRDRESESPVSPRDGTFRPDEKDVQPSFKYLTAEYWEILRLLGQKWRKTVPMMFHCGEEDIPPIQLTTASNYLISGTKMKRSERKSKAWKGLKGLWEDPSGANKRMGEDYVKLTIDNNRNLQPHVSDLRFIGIYSIENEAASAAIKESFRRLNLDKRKDIMVVRRAADGIQRDVYDVLSVVPVFKGVTRMLAEHGNALGHRIVSQIQIKYSSRNMSQPRMYPNALLTLEELAASAGDEI</sequence>
<feature type="compositionally biased region" description="Polar residues" evidence="1">
    <location>
        <begin position="1"/>
        <end position="11"/>
    </location>
</feature>
<dbReference type="HOGENOM" id="CLU_973240_0_0_1"/>
<comment type="caution">
    <text evidence="2">The sequence shown here is derived from an EMBL/GenBank/DDBJ whole genome shotgun (WGS) entry which is preliminary data.</text>
</comment>
<organism evidence="2 3">
    <name type="scientific">Dactylellina haptotyla (strain CBS 200.50)</name>
    <name type="common">Nematode-trapping fungus</name>
    <name type="synonym">Monacrosporium haptotylum</name>
    <dbReference type="NCBI Taxonomy" id="1284197"/>
    <lineage>
        <taxon>Eukaryota</taxon>
        <taxon>Fungi</taxon>
        <taxon>Dikarya</taxon>
        <taxon>Ascomycota</taxon>
        <taxon>Pezizomycotina</taxon>
        <taxon>Orbiliomycetes</taxon>
        <taxon>Orbiliales</taxon>
        <taxon>Orbiliaceae</taxon>
        <taxon>Dactylellina</taxon>
    </lineage>
</organism>
<dbReference type="EMBL" id="AQGS01000050">
    <property type="protein sequence ID" value="EPS44350.1"/>
    <property type="molecule type" value="Genomic_DNA"/>
</dbReference>
<name>S8AN54_DACHA</name>
<feature type="region of interest" description="Disordered" evidence="1">
    <location>
        <begin position="1"/>
        <end position="70"/>
    </location>
</feature>
<reference evidence="3" key="2">
    <citation type="submission" date="2013-04" db="EMBL/GenBank/DDBJ databases">
        <title>Genomic mechanisms accounting for the adaptation to parasitism in nematode-trapping fungi.</title>
        <authorList>
            <person name="Ahren D.G."/>
        </authorList>
    </citation>
    <scope>NUCLEOTIDE SEQUENCE [LARGE SCALE GENOMIC DNA]</scope>
    <source>
        <strain evidence="3">CBS 200.50</strain>
    </source>
</reference>
<dbReference type="Proteomes" id="UP000015100">
    <property type="component" value="Unassembled WGS sequence"/>
</dbReference>
<evidence type="ECO:0000313" key="3">
    <source>
        <dbReference type="Proteomes" id="UP000015100"/>
    </source>
</evidence>
<evidence type="ECO:0000256" key="1">
    <source>
        <dbReference type="SAM" id="MobiDB-lite"/>
    </source>
</evidence>
<evidence type="ECO:0000313" key="2">
    <source>
        <dbReference type="EMBL" id="EPS44350.1"/>
    </source>
</evidence>
<gene>
    <name evidence="2" type="ORF">H072_1659</name>
</gene>
<protein>
    <submittedName>
        <fullName evidence="2">Uncharacterized protein</fullName>
    </submittedName>
</protein>
<proteinExistence type="predicted"/>